<accession>I0R783</accession>
<keyword evidence="2" id="KW-1185">Reference proteome</keyword>
<comment type="caution">
    <text evidence="1">The sequence shown here is derived from an EMBL/GenBank/DDBJ whole genome shotgun (WGS) entry which is preliminary data.</text>
</comment>
<evidence type="ECO:0000313" key="1">
    <source>
        <dbReference type="EMBL" id="EIC95541.1"/>
    </source>
</evidence>
<dbReference type="AlphaFoldDB" id="I0R783"/>
<proteinExistence type="predicted"/>
<name>I0R783_9FIRM</name>
<organism evidence="1 2">
    <name type="scientific">Lachnoanaerobaculum saburreum F0468</name>
    <dbReference type="NCBI Taxonomy" id="1095750"/>
    <lineage>
        <taxon>Bacteria</taxon>
        <taxon>Bacillati</taxon>
        <taxon>Bacillota</taxon>
        <taxon>Clostridia</taxon>
        <taxon>Lachnospirales</taxon>
        <taxon>Lachnospiraceae</taxon>
        <taxon>Lachnoanaerobaculum</taxon>
    </lineage>
</organism>
<dbReference type="Gene3D" id="3.40.1760.10">
    <property type="entry name" value="YfbM-like super family"/>
    <property type="match status" value="1"/>
</dbReference>
<protein>
    <submittedName>
        <fullName evidence="1">PF08974 domain protein</fullName>
    </submittedName>
</protein>
<dbReference type="Pfam" id="PF08974">
    <property type="entry name" value="DUF1877"/>
    <property type="match status" value="1"/>
</dbReference>
<dbReference type="InterPro" id="IPR035944">
    <property type="entry name" value="YfbM-like_sf"/>
</dbReference>
<gene>
    <name evidence="1" type="ORF">HMPREF9970_0369</name>
</gene>
<dbReference type="SUPFAM" id="SSF111069">
    <property type="entry name" value="Hypothetical protein yfbM"/>
    <property type="match status" value="1"/>
</dbReference>
<dbReference type="eggNOG" id="ENOG502ZMYT">
    <property type="taxonomic scope" value="Bacteria"/>
</dbReference>
<dbReference type="InterPro" id="IPR015068">
    <property type="entry name" value="DUF1877"/>
</dbReference>
<dbReference type="Proteomes" id="UP000005039">
    <property type="component" value="Unassembled WGS sequence"/>
</dbReference>
<evidence type="ECO:0000313" key="2">
    <source>
        <dbReference type="Proteomes" id="UP000005039"/>
    </source>
</evidence>
<dbReference type="PATRIC" id="fig|1095750.3.peg.1676"/>
<reference evidence="1 2" key="1">
    <citation type="submission" date="2012-03" db="EMBL/GenBank/DDBJ databases">
        <authorList>
            <person name="Durkin A.S."/>
            <person name="McCorrison J."/>
            <person name="Torralba M."/>
            <person name="Gillis M."/>
            <person name="Methe B."/>
            <person name="Sutton G."/>
            <person name="Nelson K.E."/>
        </authorList>
    </citation>
    <scope>NUCLEOTIDE SEQUENCE [LARGE SCALE GENOMIC DNA]</scope>
    <source>
        <strain evidence="1 2">F0468</strain>
    </source>
</reference>
<sequence length="124" mass="14420">MDKMRDAMKFALTGVGKDDAIENNHLSEAIVGVDSIKNSQEYIAYTQKSQVKDIFLALEDFDIEKALENLGISRFKEANIYPNIWDYEEDADKIREELMEYFQILRDFYKKILEVNGNVVIIIC</sequence>
<dbReference type="EMBL" id="AJGH01000079">
    <property type="protein sequence ID" value="EIC95541.1"/>
    <property type="molecule type" value="Genomic_DNA"/>
</dbReference>